<organism evidence="1 2">
    <name type="scientific">Meloidogyne enterolobii</name>
    <name type="common">Root-knot nematode worm</name>
    <name type="synonym">Meloidogyne mayaguensis</name>
    <dbReference type="NCBI Taxonomy" id="390850"/>
    <lineage>
        <taxon>Eukaryota</taxon>
        <taxon>Metazoa</taxon>
        <taxon>Ecdysozoa</taxon>
        <taxon>Nematoda</taxon>
        <taxon>Chromadorea</taxon>
        <taxon>Rhabditida</taxon>
        <taxon>Tylenchina</taxon>
        <taxon>Tylenchomorpha</taxon>
        <taxon>Tylenchoidea</taxon>
        <taxon>Meloidogynidae</taxon>
        <taxon>Meloidogyninae</taxon>
        <taxon>Meloidogyne</taxon>
    </lineage>
</organism>
<accession>A0A6V7X5W0</accession>
<protein>
    <submittedName>
        <fullName evidence="1">Uncharacterized protein</fullName>
    </submittedName>
</protein>
<proteinExistence type="predicted"/>
<dbReference type="AlphaFoldDB" id="A0A6V7X5W0"/>
<name>A0A6V7X5W0_MELEN</name>
<comment type="caution">
    <text evidence="1">The sequence shown here is derived from an EMBL/GenBank/DDBJ whole genome shotgun (WGS) entry which is preliminary data.</text>
</comment>
<dbReference type="EMBL" id="CAJEWN010001141">
    <property type="protein sequence ID" value="CAD2194736.1"/>
    <property type="molecule type" value="Genomic_DNA"/>
</dbReference>
<sequence length="41" mass="4720">MFLRIHQSKQTKKLIAIVEQAIKKSDINGEQTKNSLHNDDV</sequence>
<dbReference type="Proteomes" id="UP000580250">
    <property type="component" value="Unassembled WGS sequence"/>
</dbReference>
<evidence type="ECO:0000313" key="2">
    <source>
        <dbReference type="Proteomes" id="UP000580250"/>
    </source>
</evidence>
<gene>
    <name evidence="1" type="ORF">MENT_LOCUS47774</name>
</gene>
<reference evidence="1 2" key="1">
    <citation type="submission" date="2020-08" db="EMBL/GenBank/DDBJ databases">
        <authorList>
            <person name="Koutsovoulos G."/>
            <person name="Danchin GJ E."/>
        </authorList>
    </citation>
    <scope>NUCLEOTIDE SEQUENCE [LARGE SCALE GENOMIC DNA]</scope>
</reference>
<evidence type="ECO:0000313" key="1">
    <source>
        <dbReference type="EMBL" id="CAD2194736.1"/>
    </source>
</evidence>